<evidence type="ECO:0000259" key="5">
    <source>
        <dbReference type="PROSITE" id="PS51192"/>
    </source>
</evidence>
<dbReference type="PANTHER" id="PTHR47961:SF6">
    <property type="entry name" value="DNA-DIRECTED DNA POLYMERASE"/>
    <property type="match status" value="1"/>
</dbReference>
<keyword evidence="4" id="KW-0067">ATP-binding</keyword>
<proteinExistence type="predicted"/>
<keyword evidence="3" id="KW-0347">Helicase</keyword>
<comment type="caution">
    <text evidence="7">The sequence shown here is derived from an EMBL/GenBank/DDBJ whole genome shotgun (WGS) entry which is preliminary data.</text>
</comment>
<dbReference type="InterPro" id="IPR001650">
    <property type="entry name" value="Helicase_C-like"/>
</dbReference>
<dbReference type="EMBL" id="JBEPMC010000013">
    <property type="protein sequence ID" value="MET3582674.1"/>
    <property type="molecule type" value="Genomic_DNA"/>
</dbReference>
<accession>A0ABV2GWK2</accession>
<organism evidence="7 8">
    <name type="scientific">Mesorhizobium robiniae</name>
    <dbReference type="NCBI Taxonomy" id="559315"/>
    <lineage>
        <taxon>Bacteria</taxon>
        <taxon>Pseudomonadati</taxon>
        <taxon>Pseudomonadota</taxon>
        <taxon>Alphaproteobacteria</taxon>
        <taxon>Hyphomicrobiales</taxon>
        <taxon>Phyllobacteriaceae</taxon>
        <taxon>Mesorhizobium</taxon>
    </lineage>
</organism>
<dbReference type="Pfam" id="PF00270">
    <property type="entry name" value="DEAD"/>
    <property type="match status" value="1"/>
</dbReference>
<evidence type="ECO:0000256" key="4">
    <source>
        <dbReference type="ARBA" id="ARBA00022840"/>
    </source>
</evidence>
<dbReference type="PROSITE" id="PS51194">
    <property type="entry name" value="HELICASE_CTER"/>
    <property type="match status" value="1"/>
</dbReference>
<evidence type="ECO:0000256" key="2">
    <source>
        <dbReference type="ARBA" id="ARBA00022801"/>
    </source>
</evidence>
<dbReference type="InterPro" id="IPR011545">
    <property type="entry name" value="DEAD/DEAH_box_helicase_dom"/>
</dbReference>
<dbReference type="Proteomes" id="UP001549204">
    <property type="component" value="Unassembled WGS sequence"/>
</dbReference>
<dbReference type="PROSITE" id="PS51192">
    <property type="entry name" value="HELICASE_ATP_BIND_1"/>
    <property type="match status" value="1"/>
</dbReference>
<protein>
    <recommendedName>
        <fullName evidence="9">DEAD/DEAH box helicase</fullName>
    </recommendedName>
</protein>
<dbReference type="Gene3D" id="3.40.50.300">
    <property type="entry name" value="P-loop containing nucleotide triphosphate hydrolases"/>
    <property type="match status" value="2"/>
</dbReference>
<dbReference type="InterPro" id="IPR014001">
    <property type="entry name" value="Helicase_ATP-bd"/>
</dbReference>
<dbReference type="InterPro" id="IPR050474">
    <property type="entry name" value="Hel308_SKI2-like"/>
</dbReference>
<dbReference type="InterPro" id="IPR027417">
    <property type="entry name" value="P-loop_NTPase"/>
</dbReference>
<name>A0ABV2GWK2_9HYPH</name>
<evidence type="ECO:0000313" key="8">
    <source>
        <dbReference type="Proteomes" id="UP001549204"/>
    </source>
</evidence>
<feature type="domain" description="Helicase C-terminal" evidence="6">
    <location>
        <begin position="589"/>
        <end position="755"/>
    </location>
</feature>
<keyword evidence="1" id="KW-0547">Nucleotide-binding</keyword>
<dbReference type="SMART" id="SM00487">
    <property type="entry name" value="DEXDc"/>
    <property type="match status" value="1"/>
</dbReference>
<evidence type="ECO:0000313" key="7">
    <source>
        <dbReference type="EMBL" id="MET3582674.1"/>
    </source>
</evidence>
<keyword evidence="2" id="KW-0378">Hydrolase</keyword>
<dbReference type="SUPFAM" id="SSF52540">
    <property type="entry name" value="P-loop containing nucleoside triphosphate hydrolases"/>
    <property type="match status" value="1"/>
</dbReference>
<evidence type="ECO:0000256" key="1">
    <source>
        <dbReference type="ARBA" id="ARBA00022741"/>
    </source>
</evidence>
<reference evidence="7 8" key="1">
    <citation type="submission" date="2024-06" db="EMBL/GenBank/DDBJ databases">
        <title>Genomic Encyclopedia of Type Strains, Phase IV (KMG-IV): sequencing the most valuable type-strain genomes for metagenomic binning, comparative biology and taxonomic classification.</title>
        <authorList>
            <person name="Goeker M."/>
        </authorList>
    </citation>
    <scope>NUCLEOTIDE SEQUENCE [LARGE SCALE GENOMIC DNA]</scope>
    <source>
        <strain evidence="7 8">DSM 100022</strain>
    </source>
</reference>
<dbReference type="PANTHER" id="PTHR47961">
    <property type="entry name" value="DNA POLYMERASE THETA, PUTATIVE (AFU_ORTHOLOGUE AFUA_1G05260)-RELATED"/>
    <property type="match status" value="1"/>
</dbReference>
<evidence type="ECO:0000259" key="6">
    <source>
        <dbReference type="PROSITE" id="PS51194"/>
    </source>
</evidence>
<dbReference type="RefSeq" id="WP_263805068.1">
    <property type="nucleotide sequence ID" value="NZ_JBEPMC010000013.1"/>
</dbReference>
<evidence type="ECO:0008006" key="9">
    <source>
        <dbReference type="Google" id="ProtNLM"/>
    </source>
</evidence>
<feature type="domain" description="Helicase ATP-binding" evidence="5">
    <location>
        <begin position="282"/>
        <end position="482"/>
    </location>
</feature>
<gene>
    <name evidence="7" type="ORF">ABID19_005736</name>
</gene>
<dbReference type="SMART" id="SM00490">
    <property type="entry name" value="HELICc"/>
    <property type="match status" value="1"/>
</dbReference>
<keyword evidence="8" id="KW-1185">Reference proteome</keyword>
<evidence type="ECO:0000256" key="3">
    <source>
        <dbReference type="ARBA" id="ARBA00022806"/>
    </source>
</evidence>
<sequence length="1192" mass="131389">MTHPATVAMAAGIRTVLATQALTGSQARLYSQRLRRDMGRDGLASFSGGDVVGLLDEAMLLLESGWLERSADLASPWRTAIKRAAEILEWLSQPDLRPKGAPLHLLAAAAYQLADFPAMAIGHLRLLPAEEPLSELLQNFLRADFPATFEATQSFWNTRQSASHRSGDAPDLENATVQHIIMCVGTICAHLRMGSDVPVERAIIKLERLAVSYLHSRDPFSYLLARLTAASARRFVETSMWPQIEQLRFVSSAAAGAALTQFARSAYINRRALVWPAQAVGIERLRENTSFVLCTPTGSGKTTVATLGAVQGLFADSGAGVTNPPTLGNLVLYLVPSRALAAEVEGRLTEDLRGISASPVVVTGLYGGVDWGPTDAWVQTDQPTVVICTFEKADALLRYLGVLFLARVRTVIIDEAHMVDQDTTRLAGLQDGSSRSFRLEQLGSRLMRARSQFDFRIVALSAVAARAAPALARWITGSPDAEPIASSYRSTRQMLGRLEVSDAGQCTIRYDLMDGRSLKFEDMTRADTPFVSDPFPPSPPGLEGDDGPELRMRAPTLWAALNLAARRPDGSTPSVLISLTQNASGFAKTCVELMDAWRDWPLPAYRAVNLEDGAWIRCLAAAADYFSVNSVEYRLLAHGIALHHGKMPSLLARRLKTVIDRGYIRVIIATSTLSEGVNIPVNYLLIPSVYRADTLLPLQEFSNLIGRAGRPGVATEGNALVVLPRRTTETNRYGQTVYSYSRQWNGYEQLIRDLESATNAAVSLVPDDQASSPLRHLLDALRTAWIALTGGESEDEFLSWLDQTAVEATEFSEIPLAHEYLDSLDAFLIASIQEIEDLLSIELVGPALETELTTIWRRTYAFAASRGEAQLAAVWLARGRAIKRHYPEVGERRRLYRTSLSPRSGRILLNRAEAVRTKLGEGKDYARWSAEQQLSYAQGVLALLSEVPSFEIKRTLGRKKNFDDWPKILRWWLAKATLSRQPKPTEITNWFSFVAENFIYRGSWGLGSVIGLLLDSSDGRQPIRALEIADWPRTGLPWIAFWLKELIGWGTLDPVAAFLLARGDALDRPQAESDAKHYYQARAEETDANALLDPTAIRDWVDARAPVRFARSPQHIATVEVALVRPSADFRRARLAVSPLANAAALTWIDPAGYEVARSAKPVGWDDDLSRYQFELDVASATVSGEPYQLHL</sequence>